<dbReference type="PROSITE" id="PS50039">
    <property type="entry name" value="FORK_HEAD_3"/>
    <property type="match status" value="1"/>
</dbReference>
<feature type="compositionally biased region" description="Low complexity" evidence="4">
    <location>
        <begin position="497"/>
        <end position="511"/>
    </location>
</feature>
<keyword evidence="2 3" id="KW-0539">Nucleus</keyword>
<feature type="compositionally biased region" description="Basic and acidic residues" evidence="4">
    <location>
        <begin position="687"/>
        <end position="699"/>
    </location>
</feature>
<feature type="domain" description="Fork-head" evidence="6">
    <location>
        <begin position="256"/>
        <end position="334"/>
    </location>
</feature>
<dbReference type="Gene3D" id="2.60.200.20">
    <property type="match status" value="1"/>
</dbReference>
<feature type="compositionally biased region" description="Basic and acidic residues" evidence="4">
    <location>
        <begin position="365"/>
        <end position="379"/>
    </location>
</feature>
<dbReference type="AlphaFoldDB" id="A0AAD7DD63"/>
<feature type="compositionally biased region" description="Basic residues" evidence="4">
    <location>
        <begin position="603"/>
        <end position="618"/>
    </location>
</feature>
<dbReference type="Proteomes" id="UP001221757">
    <property type="component" value="Unassembled WGS sequence"/>
</dbReference>
<gene>
    <name evidence="7" type="ORF">B0H17DRAFT_1068780</name>
</gene>
<dbReference type="Pfam" id="PF00250">
    <property type="entry name" value="Forkhead"/>
    <property type="match status" value="1"/>
</dbReference>
<dbReference type="GO" id="GO:0043565">
    <property type="term" value="F:sequence-specific DNA binding"/>
    <property type="evidence" value="ECO:0007669"/>
    <property type="project" value="InterPro"/>
</dbReference>
<evidence type="ECO:0000259" key="5">
    <source>
        <dbReference type="PROSITE" id="PS50006"/>
    </source>
</evidence>
<feature type="region of interest" description="Disordered" evidence="4">
    <location>
        <begin position="340"/>
        <end position="415"/>
    </location>
</feature>
<reference evidence="7" key="1">
    <citation type="submission" date="2023-03" db="EMBL/GenBank/DDBJ databases">
        <title>Massive genome expansion in bonnet fungi (Mycena s.s.) driven by repeated elements and novel gene families across ecological guilds.</title>
        <authorList>
            <consortium name="Lawrence Berkeley National Laboratory"/>
            <person name="Harder C.B."/>
            <person name="Miyauchi S."/>
            <person name="Viragh M."/>
            <person name="Kuo A."/>
            <person name="Thoen E."/>
            <person name="Andreopoulos B."/>
            <person name="Lu D."/>
            <person name="Skrede I."/>
            <person name="Drula E."/>
            <person name="Henrissat B."/>
            <person name="Morin E."/>
            <person name="Kohler A."/>
            <person name="Barry K."/>
            <person name="LaButti K."/>
            <person name="Morin E."/>
            <person name="Salamov A."/>
            <person name="Lipzen A."/>
            <person name="Mereny Z."/>
            <person name="Hegedus B."/>
            <person name="Baldrian P."/>
            <person name="Stursova M."/>
            <person name="Weitz H."/>
            <person name="Taylor A."/>
            <person name="Grigoriev I.V."/>
            <person name="Nagy L.G."/>
            <person name="Martin F."/>
            <person name="Kauserud H."/>
        </authorList>
    </citation>
    <scope>NUCLEOTIDE SEQUENCE</scope>
    <source>
        <strain evidence="7">CBHHK067</strain>
    </source>
</reference>
<feature type="domain" description="FHA" evidence="5">
    <location>
        <begin position="72"/>
        <end position="137"/>
    </location>
</feature>
<comment type="caution">
    <text evidence="7">The sequence shown here is derived from an EMBL/GenBank/DDBJ whole genome shotgun (WGS) entry which is preliminary data.</text>
</comment>
<dbReference type="InterPro" id="IPR045178">
    <property type="entry name" value="Fhl1/FHA1"/>
</dbReference>
<sequence length="709" mass="75148">MHLPLASPLADLDVAGTTPAAAGQTLHGHSHSETLQSGKKEDDNELGVAEKISAYYSLVFPTVTFYVRTLSVTIGRRCSNANVGTSSIPDTAQVDVDLGALKSVSRLHAKIEYDQEEDRFVLLVLGRNGAWVDGVWSASGTRASLGERSQIQIASRTFHFVLPPPPPPEDTPSPSSQSSNRPRSPSVDITSISPPSTPQSHSPPPMEIKPPPPLPEPQLPVPKPAAAKTSSKKRKKPEPPSPPKPQVVFPAEIPEKPSLTLRQLIQGAIKDLGGKATLQEICTWIMNGYEHYRHVDDKWMSSVRHTLSSDKHFKKMERCGGTRGKGFFWSIDEDVDEQTPALASGSAAPTAKFSKAGKGTKKKEKSLDPSLKKSIKADSKGVLPPLLTTTPREIKPPTANPPTAHPATHSALPSSIVPASTAPTLTAAVVPPASQVTTGVFAYSSLSSSSSYPSQNPYASLTQGHWGLPATSTSTSSTSASTSTSTSTPTPTPVPVPVTASPAASSFSSTPAPQPAPQAPDVSIPIILAPIPPTHPDYAPTHPNNSAKEGYMVLHERTLILDPDVFSGVDGEMLKELEKMGARKALSVLAGHMVRALKERRAAKGRGRGRGRGRGQPKGRRDPPFTHEPLPFRPTLPAGTALDPSGEKDKVPMSVDAKPPIPVPVLTGAGDGRADSPVVIVDDSDGEDRPAAKRRKLEEGNNIVDMVVG</sequence>
<proteinExistence type="predicted"/>
<dbReference type="GO" id="GO:0060962">
    <property type="term" value="P:regulation of ribosomal protein gene transcription by RNA polymerase II"/>
    <property type="evidence" value="ECO:0007669"/>
    <property type="project" value="InterPro"/>
</dbReference>
<dbReference type="GO" id="GO:0003700">
    <property type="term" value="F:DNA-binding transcription factor activity"/>
    <property type="evidence" value="ECO:0007669"/>
    <property type="project" value="InterPro"/>
</dbReference>
<evidence type="ECO:0000313" key="8">
    <source>
        <dbReference type="Proteomes" id="UP001221757"/>
    </source>
</evidence>
<feature type="region of interest" description="Disordered" evidence="4">
    <location>
        <begin position="599"/>
        <end position="709"/>
    </location>
</feature>
<accession>A0AAD7DD63</accession>
<dbReference type="PANTHER" id="PTHR21712">
    <property type="entry name" value="PRE-RRNA-PROCESSING PROTEIN FHL1"/>
    <property type="match status" value="1"/>
</dbReference>
<dbReference type="InterPro" id="IPR001766">
    <property type="entry name" value="Fork_head_dom"/>
</dbReference>
<name>A0AAD7DD63_MYCRO</name>
<dbReference type="PROSITE" id="PS50006">
    <property type="entry name" value="FHA_DOMAIN"/>
    <property type="match status" value="1"/>
</dbReference>
<evidence type="ECO:0000256" key="2">
    <source>
        <dbReference type="ARBA" id="ARBA00023242"/>
    </source>
</evidence>
<feature type="region of interest" description="Disordered" evidence="4">
    <location>
        <begin position="21"/>
        <end position="43"/>
    </location>
</feature>
<dbReference type="InterPro" id="IPR036388">
    <property type="entry name" value="WH-like_DNA-bd_sf"/>
</dbReference>
<feature type="region of interest" description="Disordered" evidence="4">
    <location>
        <begin position="463"/>
        <end position="519"/>
    </location>
</feature>
<dbReference type="CDD" id="cd00059">
    <property type="entry name" value="FH_FOX"/>
    <property type="match status" value="1"/>
</dbReference>
<dbReference type="GO" id="GO:0005634">
    <property type="term" value="C:nucleus"/>
    <property type="evidence" value="ECO:0007669"/>
    <property type="project" value="UniProtKB-SubCell"/>
</dbReference>
<dbReference type="InterPro" id="IPR000253">
    <property type="entry name" value="FHA_dom"/>
</dbReference>
<evidence type="ECO:0000256" key="4">
    <source>
        <dbReference type="SAM" id="MobiDB-lite"/>
    </source>
</evidence>
<feature type="compositionally biased region" description="Pro residues" evidence="4">
    <location>
        <begin position="162"/>
        <end position="171"/>
    </location>
</feature>
<organism evidence="7 8">
    <name type="scientific">Mycena rosella</name>
    <name type="common">Pink bonnet</name>
    <name type="synonym">Agaricus rosellus</name>
    <dbReference type="NCBI Taxonomy" id="1033263"/>
    <lineage>
        <taxon>Eukaryota</taxon>
        <taxon>Fungi</taxon>
        <taxon>Dikarya</taxon>
        <taxon>Basidiomycota</taxon>
        <taxon>Agaricomycotina</taxon>
        <taxon>Agaricomycetes</taxon>
        <taxon>Agaricomycetidae</taxon>
        <taxon>Agaricales</taxon>
        <taxon>Marasmiineae</taxon>
        <taxon>Mycenaceae</taxon>
        <taxon>Mycena</taxon>
    </lineage>
</organism>
<dbReference type="PRINTS" id="PR00053">
    <property type="entry name" value="FORKHEAD"/>
</dbReference>
<keyword evidence="1 3" id="KW-0238">DNA-binding</keyword>
<dbReference type="Pfam" id="PF00498">
    <property type="entry name" value="FHA"/>
    <property type="match status" value="1"/>
</dbReference>
<dbReference type="InterPro" id="IPR008984">
    <property type="entry name" value="SMAD_FHA_dom_sf"/>
</dbReference>
<dbReference type="SUPFAM" id="SSF46785">
    <property type="entry name" value="Winged helix' DNA-binding domain"/>
    <property type="match status" value="1"/>
</dbReference>
<evidence type="ECO:0000256" key="1">
    <source>
        <dbReference type="ARBA" id="ARBA00023125"/>
    </source>
</evidence>
<dbReference type="EMBL" id="JARKIE010000079">
    <property type="protein sequence ID" value="KAJ7688449.1"/>
    <property type="molecule type" value="Genomic_DNA"/>
</dbReference>
<keyword evidence="8" id="KW-1185">Reference proteome</keyword>
<feature type="compositionally biased region" description="Low complexity" evidence="4">
    <location>
        <begin position="172"/>
        <end position="194"/>
    </location>
</feature>
<evidence type="ECO:0000259" key="6">
    <source>
        <dbReference type="PROSITE" id="PS50039"/>
    </source>
</evidence>
<feature type="region of interest" description="Disordered" evidence="4">
    <location>
        <begin position="159"/>
        <end position="251"/>
    </location>
</feature>
<dbReference type="Gene3D" id="1.10.10.10">
    <property type="entry name" value="Winged helix-like DNA-binding domain superfamily/Winged helix DNA-binding domain"/>
    <property type="match status" value="1"/>
</dbReference>
<dbReference type="InterPro" id="IPR036390">
    <property type="entry name" value="WH_DNA-bd_sf"/>
</dbReference>
<dbReference type="PANTHER" id="PTHR21712:SF29">
    <property type="entry name" value="PRE-RRNA-PROCESSING PROTEIN FHL1"/>
    <property type="match status" value="1"/>
</dbReference>
<dbReference type="SUPFAM" id="SSF49879">
    <property type="entry name" value="SMAD/FHA domain"/>
    <property type="match status" value="1"/>
</dbReference>
<protein>
    <submittedName>
        <fullName evidence="7">Uncharacterized protein</fullName>
    </submittedName>
</protein>
<feature type="DNA-binding region" description="Fork-head" evidence="3">
    <location>
        <begin position="256"/>
        <end position="334"/>
    </location>
</feature>
<evidence type="ECO:0000256" key="3">
    <source>
        <dbReference type="PROSITE-ProRule" id="PRU00089"/>
    </source>
</evidence>
<dbReference type="CDD" id="cd22701">
    <property type="entry name" value="FHA_FKH1-like"/>
    <property type="match status" value="1"/>
</dbReference>
<feature type="compositionally biased region" description="Low complexity" evidence="4">
    <location>
        <begin position="469"/>
        <end position="489"/>
    </location>
</feature>
<comment type="subcellular location">
    <subcellularLocation>
        <location evidence="3">Nucleus</location>
    </subcellularLocation>
</comment>
<dbReference type="SMART" id="SM00339">
    <property type="entry name" value="FH"/>
    <property type="match status" value="1"/>
</dbReference>
<evidence type="ECO:0000313" key="7">
    <source>
        <dbReference type="EMBL" id="KAJ7688449.1"/>
    </source>
</evidence>
<feature type="compositionally biased region" description="Pro residues" evidence="4">
    <location>
        <begin position="195"/>
        <end position="223"/>
    </location>
</feature>